<evidence type="ECO:0000256" key="3">
    <source>
        <dbReference type="ARBA" id="ARBA00009516"/>
    </source>
</evidence>
<dbReference type="OrthoDB" id="10257085at2759"/>
<name>A0A0A2VU79_BEABA</name>
<keyword evidence="8" id="KW-0547">Nucleotide-binding</keyword>
<dbReference type="GO" id="GO:0005525">
    <property type="term" value="F:GTP binding"/>
    <property type="evidence" value="ECO:0007669"/>
    <property type="project" value="UniProtKB-KW"/>
</dbReference>
<dbReference type="PANTHER" id="PTHR32315">
    <property type="entry name" value="ADENINE PHOSPHORIBOSYLTRANSFERASE"/>
    <property type="match status" value="1"/>
</dbReference>
<evidence type="ECO:0000256" key="4">
    <source>
        <dbReference type="ARBA" id="ARBA00011894"/>
    </source>
</evidence>
<evidence type="ECO:0000313" key="13">
    <source>
        <dbReference type="Proteomes" id="UP000030106"/>
    </source>
</evidence>
<dbReference type="Pfam" id="PF14681">
    <property type="entry name" value="UPRTase"/>
    <property type="match status" value="2"/>
</dbReference>
<dbReference type="CDD" id="cd06223">
    <property type="entry name" value="PRTases_typeI"/>
    <property type="match status" value="1"/>
</dbReference>
<evidence type="ECO:0000256" key="2">
    <source>
        <dbReference type="ARBA" id="ARBA00005180"/>
    </source>
</evidence>
<protein>
    <recommendedName>
        <fullName evidence="4">uracil phosphoribosyltransferase</fullName>
        <ecNumber evidence="4">2.4.2.9</ecNumber>
    </recommendedName>
</protein>
<evidence type="ECO:0000256" key="6">
    <source>
        <dbReference type="ARBA" id="ARBA00022676"/>
    </source>
</evidence>
<evidence type="ECO:0000259" key="11">
    <source>
        <dbReference type="Pfam" id="PF14681"/>
    </source>
</evidence>
<comment type="cofactor">
    <cofactor evidence="1">
        <name>Mg(2+)</name>
        <dbReference type="ChEBI" id="CHEBI:18420"/>
    </cofactor>
</comment>
<keyword evidence="9" id="KW-0342">GTP-binding</keyword>
<evidence type="ECO:0000256" key="8">
    <source>
        <dbReference type="ARBA" id="ARBA00022741"/>
    </source>
</evidence>
<keyword evidence="7 12" id="KW-0808">Transferase</keyword>
<comment type="similarity">
    <text evidence="3">Belongs to the UPRTase family.</text>
</comment>
<dbReference type="PANTHER" id="PTHR32315:SF4">
    <property type="entry name" value="URACIL PHOSPHORIBOSYLTRANSFERASE, CHLOROPLASTIC"/>
    <property type="match status" value="1"/>
</dbReference>
<gene>
    <name evidence="12" type="ORF">BBAD15_g10403</name>
</gene>
<accession>A0A0A2VU79</accession>
<feature type="domain" description="Phosphoribosyltransferase" evidence="11">
    <location>
        <begin position="11"/>
        <end position="101"/>
    </location>
</feature>
<proteinExistence type="inferred from homology"/>
<dbReference type="InterPro" id="IPR029057">
    <property type="entry name" value="PRTase-like"/>
</dbReference>
<evidence type="ECO:0000256" key="1">
    <source>
        <dbReference type="ARBA" id="ARBA00001946"/>
    </source>
</evidence>
<comment type="pathway">
    <text evidence="2">Pyrimidine metabolism; UMP biosynthesis via salvage pathway; UMP from uracil: step 1/1.</text>
</comment>
<dbReference type="Proteomes" id="UP000030106">
    <property type="component" value="Unassembled WGS sequence"/>
</dbReference>
<dbReference type="HOGENOM" id="CLU_067096_2_1_1"/>
<evidence type="ECO:0000256" key="5">
    <source>
        <dbReference type="ARBA" id="ARBA00022533"/>
    </source>
</evidence>
<evidence type="ECO:0000256" key="7">
    <source>
        <dbReference type="ARBA" id="ARBA00022679"/>
    </source>
</evidence>
<reference evidence="12 13" key="1">
    <citation type="submission" date="2012-10" db="EMBL/GenBank/DDBJ databases">
        <title>Genome sequencing and analysis of entomopathogenic fungi Beauveria bassiana D1-5.</title>
        <authorList>
            <person name="Li Q."/>
            <person name="Wang L."/>
            <person name="Zhang Z."/>
            <person name="Wang Q."/>
            <person name="Ren J."/>
            <person name="Wang M."/>
            <person name="Xu W."/>
            <person name="Wang J."/>
            <person name="Lu Y."/>
            <person name="Du Q."/>
            <person name="Sun Z."/>
        </authorList>
    </citation>
    <scope>NUCLEOTIDE SEQUENCE [LARGE SCALE GENOMIC DNA]</scope>
    <source>
        <strain evidence="12 13">D1-5</strain>
    </source>
</reference>
<comment type="caution">
    <text evidence="12">The sequence shown here is derived from an EMBL/GenBank/DDBJ whole genome shotgun (WGS) entry which is preliminary data.</text>
</comment>
<organism evidence="12 13">
    <name type="scientific">Beauveria bassiana D1-5</name>
    <dbReference type="NCBI Taxonomy" id="1245745"/>
    <lineage>
        <taxon>Eukaryota</taxon>
        <taxon>Fungi</taxon>
        <taxon>Dikarya</taxon>
        <taxon>Ascomycota</taxon>
        <taxon>Pezizomycotina</taxon>
        <taxon>Sordariomycetes</taxon>
        <taxon>Hypocreomycetidae</taxon>
        <taxon>Hypocreales</taxon>
        <taxon>Cordycipitaceae</taxon>
        <taxon>Beauveria</taxon>
    </lineage>
</organism>
<dbReference type="GO" id="GO:0004845">
    <property type="term" value="F:uracil phosphoribosyltransferase activity"/>
    <property type="evidence" value="ECO:0007669"/>
    <property type="project" value="UniProtKB-EC"/>
</dbReference>
<dbReference type="EMBL" id="ANFO01001084">
    <property type="protein sequence ID" value="KGQ04349.1"/>
    <property type="molecule type" value="Genomic_DNA"/>
</dbReference>
<dbReference type="InterPro" id="IPR000836">
    <property type="entry name" value="PRTase_dom"/>
</dbReference>
<feature type="region of interest" description="Disordered" evidence="10">
    <location>
        <begin position="1"/>
        <end position="25"/>
    </location>
</feature>
<dbReference type="InterPro" id="IPR050054">
    <property type="entry name" value="UPRTase/APRTase"/>
</dbReference>
<evidence type="ECO:0000256" key="9">
    <source>
        <dbReference type="ARBA" id="ARBA00023134"/>
    </source>
</evidence>
<feature type="domain" description="Phosphoribosyltransferase" evidence="11">
    <location>
        <begin position="124"/>
        <end position="251"/>
    </location>
</feature>
<dbReference type="STRING" id="1245745.A0A0A2VU79"/>
<keyword evidence="5" id="KW-0021">Allosteric enzyme</keyword>
<dbReference type="EC" id="2.4.2.9" evidence="4"/>
<dbReference type="SUPFAM" id="SSF53271">
    <property type="entry name" value="PRTase-like"/>
    <property type="match status" value="1"/>
</dbReference>
<dbReference type="AlphaFoldDB" id="A0A0A2VU79"/>
<keyword evidence="6 12" id="KW-0328">Glycosyltransferase</keyword>
<evidence type="ECO:0000313" key="12">
    <source>
        <dbReference type="EMBL" id="KGQ04349.1"/>
    </source>
</evidence>
<sequence length="254" mass="26708">MATNLPPNVHVSQHPSVQAKMSQLRSKSASARETNALVHEISLIVACEALAKSLAPVPGPKLKSKDQTPIGADYETADVSPSTMCIVPILRSGLAMVDGSSPSLSTRLLFLLFPTANFLRLLLCTAVQTVLPRLVPVHHLGMYREPSTLDPVEYYNNLSSAGSGAASLAILVDPIIATGGTCAAAIQTLREWGAKHVLVLSVLGAAAGVAQVAREWPEGTELWMAAVDEGLTPEGMVKPGLGDVGDRLFLTLGK</sequence>
<evidence type="ECO:0000256" key="10">
    <source>
        <dbReference type="SAM" id="MobiDB-lite"/>
    </source>
</evidence>
<dbReference type="Gene3D" id="3.40.50.2020">
    <property type="match status" value="2"/>
</dbReference>